<sequence>MSLGPTARRYWFADRAGLDTLAAAIDPPDWDDADLPMIVFCDDDSAKADIAAIAPDVAIHPADAFAFVLAGETADYVQLAFRAVEDFGPGLELAMERLESGEADCLTTAMLAVSQCTTMPCDDGEPPAEACWVKTERLRAATASDPGAALAEARQAAPVVIHLPIVAGAVFTGEPGDEAAQWRARAAASHAENDRLRTERRVRLGREAALKARHERDLSRQAERSREEIERLHQAAGWAGRWKARLARIFGSR</sequence>
<gene>
    <name evidence="1" type="ORF">H6P80_10420</name>
</gene>
<keyword evidence="2" id="KW-1185">Reference proteome</keyword>
<protein>
    <submittedName>
        <fullName evidence="1">Uncharacterized protein</fullName>
    </submittedName>
</protein>
<dbReference type="AlphaFoldDB" id="A0A842I067"/>
<comment type="caution">
    <text evidence="1">The sequence shown here is derived from an EMBL/GenBank/DDBJ whole genome shotgun (WGS) entry which is preliminary data.</text>
</comment>
<name>A0A842I067_9SPHN</name>
<evidence type="ECO:0000313" key="2">
    <source>
        <dbReference type="Proteomes" id="UP000564378"/>
    </source>
</evidence>
<dbReference type="Proteomes" id="UP000564378">
    <property type="component" value="Unassembled WGS sequence"/>
</dbReference>
<dbReference type="RefSeq" id="WP_185801322.1">
    <property type="nucleotide sequence ID" value="NZ_JACJVJ010000002.1"/>
</dbReference>
<accession>A0A842I067</accession>
<evidence type="ECO:0000313" key="1">
    <source>
        <dbReference type="EMBL" id="MBC2778029.1"/>
    </source>
</evidence>
<organism evidence="1 2">
    <name type="scientific">Parasphingopyxis marina</name>
    <dbReference type="NCBI Taxonomy" id="2761622"/>
    <lineage>
        <taxon>Bacteria</taxon>
        <taxon>Pseudomonadati</taxon>
        <taxon>Pseudomonadota</taxon>
        <taxon>Alphaproteobacteria</taxon>
        <taxon>Sphingomonadales</taxon>
        <taxon>Sphingomonadaceae</taxon>
        <taxon>Parasphingopyxis</taxon>
    </lineage>
</organism>
<proteinExistence type="predicted"/>
<reference evidence="1 2" key="1">
    <citation type="submission" date="2020-08" db="EMBL/GenBank/DDBJ databases">
        <title>Draft genome sequence of Parasphingopyxis sp. GrpM-11.</title>
        <authorList>
            <person name="Oh J."/>
            <person name="Roh D.-H."/>
        </authorList>
    </citation>
    <scope>NUCLEOTIDE SEQUENCE [LARGE SCALE GENOMIC DNA]</scope>
    <source>
        <strain evidence="1 2">GrpM-11</strain>
    </source>
</reference>
<dbReference type="EMBL" id="JACJVJ010000002">
    <property type="protein sequence ID" value="MBC2778029.1"/>
    <property type="molecule type" value="Genomic_DNA"/>
</dbReference>